<dbReference type="PROSITE" id="PS50835">
    <property type="entry name" value="IG_LIKE"/>
    <property type="match status" value="2"/>
</dbReference>
<dbReference type="Ensembl" id="ENSANIT00000009846.1">
    <property type="protein sequence ID" value="ENSANIP00000009521.1"/>
    <property type="gene ID" value="ENSANIG00000006295.1"/>
</dbReference>
<dbReference type="SUPFAM" id="SSF48726">
    <property type="entry name" value="Immunoglobulin"/>
    <property type="match status" value="4"/>
</dbReference>
<feature type="chain" id="PRO_5034664346" evidence="1">
    <location>
        <begin position="25"/>
        <end position="537"/>
    </location>
</feature>
<accession>A0A8B9MIL1</accession>
<feature type="domain" description="Ig-like" evidence="2">
    <location>
        <begin position="323"/>
        <end position="407"/>
    </location>
</feature>
<evidence type="ECO:0000313" key="4">
    <source>
        <dbReference type="Proteomes" id="UP000694541"/>
    </source>
</evidence>
<feature type="signal peptide" evidence="1">
    <location>
        <begin position="1"/>
        <end position="24"/>
    </location>
</feature>
<evidence type="ECO:0000256" key="1">
    <source>
        <dbReference type="SAM" id="SignalP"/>
    </source>
</evidence>
<keyword evidence="4" id="KW-1185">Reference proteome</keyword>
<feature type="domain" description="Ig-like" evidence="2">
    <location>
        <begin position="122"/>
        <end position="246"/>
    </location>
</feature>
<dbReference type="InterPro" id="IPR013783">
    <property type="entry name" value="Ig-like_fold"/>
</dbReference>
<dbReference type="PANTHER" id="PTHR11422">
    <property type="entry name" value="T-CELL SURFACE GLYCOPROTEIN CD4"/>
    <property type="match status" value="1"/>
</dbReference>
<reference evidence="3" key="2">
    <citation type="submission" date="2025-09" db="UniProtKB">
        <authorList>
            <consortium name="Ensembl"/>
        </authorList>
    </citation>
    <scope>IDENTIFICATION</scope>
</reference>
<dbReference type="Proteomes" id="UP000694541">
    <property type="component" value="Unplaced"/>
</dbReference>
<reference evidence="3" key="1">
    <citation type="submission" date="2025-08" db="UniProtKB">
        <authorList>
            <consortium name="Ensembl"/>
        </authorList>
    </citation>
    <scope>IDENTIFICATION</scope>
</reference>
<evidence type="ECO:0000259" key="2">
    <source>
        <dbReference type="PROSITE" id="PS50835"/>
    </source>
</evidence>
<organism evidence="3 4">
    <name type="scientific">Accipiter nisus</name>
    <name type="common">Eurasian sparrowhawk</name>
    <dbReference type="NCBI Taxonomy" id="211598"/>
    <lineage>
        <taxon>Eukaryota</taxon>
        <taxon>Metazoa</taxon>
        <taxon>Chordata</taxon>
        <taxon>Craniata</taxon>
        <taxon>Vertebrata</taxon>
        <taxon>Euteleostomi</taxon>
        <taxon>Archelosauria</taxon>
        <taxon>Archosauria</taxon>
        <taxon>Dinosauria</taxon>
        <taxon>Saurischia</taxon>
        <taxon>Theropoda</taxon>
        <taxon>Coelurosauria</taxon>
        <taxon>Aves</taxon>
        <taxon>Neognathae</taxon>
        <taxon>Neoaves</taxon>
        <taxon>Telluraves</taxon>
        <taxon>Accipitrimorphae</taxon>
        <taxon>Accipitriformes</taxon>
        <taxon>Accipitridae</taxon>
        <taxon>Accipitrinae</taxon>
        <taxon>Accipiter</taxon>
    </lineage>
</organism>
<proteinExistence type="predicted"/>
<protein>
    <submittedName>
        <fullName evidence="3">Lymphocyte activating 3</fullName>
    </submittedName>
</protein>
<dbReference type="Gene3D" id="2.60.40.10">
    <property type="entry name" value="Immunoglobulins"/>
    <property type="match status" value="2"/>
</dbReference>
<dbReference type="InterPro" id="IPR003599">
    <property type="entry name" value="Ig_sub"/>
</dbReference>
<dbReference type="SMART" id="SM00409">
    <property type="entry name" value="IG"/>
    <property type="match status" value="3"/>
</dbReference>
<dbReference type="InterPro" id="IPR036179">
    <property type="entry name" value="Ig-like_dom_sf"/>
</dbReference>
<name>A0A8B9MIL1_9AVES</name>
<keyword evidence="1" id="KW-0732">Signal</keyword>
<evidence type="ECO:0000313" key="3">
    <source>
        <dbReference type="Ensembl" id="ENSANIP00000009521.1"/>
    </source>
</evidence>
<dbReference type="AlphaFoldDB" id="A0A8B9MIL1"/>
<dbReference type="PANTHER" id="PTHR11422:SF10">
    <property type="entry name" value="IG-LIKE DOMAIN-CONTAINING PROTEIN"/>
    <property type="match status" value="1"/>
</dbReference>
<dbReference type="InterPro" id="IPR007110">
    <property type="entry name" value="Ig-like_dom"/>
</dbReference>
<sequence>MNPTLCSTLHLITAGHILPGVAEGESREQKVWARAGSSAVLPCHLRPRQIRVLTGGLGRMGDTLSPLYPSPHSPHPAPLPRSHLCLWHEPLTCPTPSARQEPHVVLEVGYSGLRKTALPMKPRVSVQDSALRNGNFSLRINPVRSEDAGLYEAQVTYDTEVRSCQVELGVITGRRRWKPWRTLIVGLGRFHRANLVETCWFHNGRLVPTSGTFCSSHGALSILRPAMSDAGSWRCQLRYSDNEIISATYNLRILGELMAPASQLPPCPHFPGQSPSCGALPSHHPTFRSFPLHLPAVGPGDAGQYHCAVSVGSKKIIRDVTLAVVTVTPSIQGPVSEGSRLLLTCSLIHPRGHERFQWKHLDLSHRAQMGPTLEIPQVSQKDTGTWECSVYGSEGKLGAVQYELQITGTVPHGSVTDPFVSPYPLPRCPFLSQPHPVPLPFDRLDPILSSCRSSHQFLLLLLPVPCTLFQSARLCAVPALPQCKINLPLLPNCGSSSQVPRYPALPPSSVGRLLLGSHSPSSSCLRPVFWLWPYKKG</sequence>